<dbReference type="EMBL" id="PNBA02000006">
    <property type="protein sequence ID" value="KAG6421604.1"/>
    <property type="molecule type" value="Genomic_DNA"/>
</dbReference>
<feature type="region of interest" description="Disordered" evidence="1">
    <location>
        <begin position="1"/>
        <end position="33"/>
    </location>
</feature>
<accession>A0A8X8ZZM0</accession>
<proteinExistence type="predicted"/>
<organism evidence="2">
    <name type="scientific">Salvia splendens</name>
    <name type="common">Scarlet sage</name>
    <dbReference type="NCBI Taxonomy" id="180675"/>
    <lineage>
        <taxon>Eukaryota</taxon>
        <taxon>Viridiplantae</taxon>
        <taxon>Streptophyta</taxon>
        <taxon>Embryophyta</taxon>
        <taxon>Tracheophyta</taxon>
        <taxon>Spermatophyta</taxon>
        <taxon>Magnoliopsida</taxon>
        <taxon>eudicotyledons</taxon>
        <taxon>Gunneridae</taxon>
        <taxon>Pentapetalae</taxon>
        <taxon>asterids</taxon>
        <taxon>lamiids</taxon>
        <taxon>Lamiales</taxon>
        <taxon>Lamiaceae</taxon>
        <taxon>Nepetoideae</taxon>
        <taxon>Mentheae</taxon>
        <taxon>Salviinae</taxon>
        <taxon>Salvia</taxon>
        <taxon>Salvia subgen. Calosphace</taxon>
        <taxon>core Calosphace</taxon>
    </lineage>
</organism>
<sequence length="210" mass="23800">MADSQLRSNAFERNTSFQDSSECGQSKAMKRDRSRRCWSDREEATLIVGLKKLVTVGWKSDNGFREWKEIFGKDRAVGAWSRGAAESAAMMKAVQEQTNGYVDDDYHPSLDELLPDEVVANEVVGEHAIPEPGNSSNTHGERIGYEFEQSAKREEVYKLLGQISGLTMKQKFYTSAKLVKEPELLDLFRSMPEDDRPEFVVFMLESDGMI</sequence>
<protein>
    <submittedName>
        <fullName evidence="2">Uncharacterized protein</fullName>
    </submittedName>
</protein>
<reference evidence="2" key="2">
    <citation type="submission" date="2020-08" db="EMBL/GenBank/DDBJ databases">
        <title>Plant Genome Project.</title>
        <authorList>
            <person name="Zhang R.-G."/>
        </authorList>
    </citation>
    <scope>NUCLEOTIDE SEQUENCE</scope>
    <source>
        <strain evidence="2">Huo1</strain>
        <tissue evidence="2">Leaf</tissue>
    </source>
</reference>
<gene>
    <name evidence="2" type="ORF">SASPL_118161</name>
</gene>
<name>A0A8X8ZZM0_SALSN</name>
<evidence type="ECO:0000313" key="2">
    <source>
        <dbReference type="EMBL" id="KAG6421604.1"/>
    </source>
</evidence>
<dbReference type="AlphaFoldDB" id="A0A8X8ZZM0"/>
<comment type="caution">
    <text evidence="2">The sequence shown here is derived from an EMBL/GenBank/DDBJ whole genome shotgun (WGS) entry which is preliminary data.</text>
</comment>
<keyword evidence="3" id="KW-1185">Reference proteome</keyword>
<reference evidence="2" key="1">
    <citation type="submission" date="2018-01" db="EMBL/GenBank/DDBJ databases">
        <authorList>
            <person name="Mao J.F."/>
        </authorList>
    </citation>
    <scope>NUCLEOTIDE SEQUENCE</scope>
    <source>
        <strain evidence="2">Huo1</strain>
        <tissue evidence="2">Leaf</tissue>
    </source>
</reference>
<dbReference type="PANTHER" id="PTHR46250">
    <property type="entry name" value="MYB/SANT-LIKE DNA-BINDING DOMAIN PROTEIN-RELATED"/>
    <property type="match status" value="1"/>
</dbReference>
<evidence type="ECO:0000256" key="1">
    <source>
        <dbReference type="SAM" id="MobiDB-lite"/>
    </source>
</evidence>
<feature type="compositionally biased region" description="Polar residues" evidence="1">
    <location>
        <begin position="1"/>
        <end position="24"/>
    </location>
</feature>
<dbReference type="Proteomes" id="UP000298416">
    <property type="component" value="Unassembled WGS sequence"/>
</dbReference>
<evidence type="ECO:0000313" key="3">
    <source>
        <dbReference type="Proteomes" id="UP000298416"/>
    </source>
</evidence>
<dbReference type="PANTHER" id="PTHR46250:SF15">
    <property type="entry name" value="OS01G0523800 PROTEIN"/>
    <property type="match status" value="1"/>
</dbReference>